<reference evidence="2 3" key="1">
    <citation type="journal article" date="2014" name="ISME J.">
        <title>Ecophysiology of Thioploca ingrica as revealed by the complete genome sequence supplemented with proteomic evidence.</title>
        <authorList>
            <person name="Kojima H."/>
            <person name="Ogura Y."/>
            <person name="Yamamoto N."/>
            <person name="Togashi T."/>
            <person name="Mori H."/>
            <person name="Watanabe T."/>
            <person name="Nemoto F."/>
            <person name="Kurokawa K."/>
            <person name="Hayashi T."/>
            <person name="Fukui M."/>
        </authorList>
    </citation>
    <scope>NUCLEOTIDE SEQUENCE [LARGE SCALE GENOMIC DNA]</scope>
</reference>
<sequence length="459" mass="50357">MRLLKFPGELAWWLRGAVPLPYRPRLRVLLGMPSIRQRRWWRLILPPVGFRYLVKSRAYFDHRLSLWPGVSHTEMNAAVEPAANLAAAVTPRLKYSISIPPDRAEPAPVFHNNPVNSFNPRADSFGVAATDSRDSPLLQPESVRGLKELIGVTSTPVALSAKLGFTAIPPFKIPPHPPLSKGGILNEMAGTAGKGGILNEMAGAAELKHNDSITAASERRITAIKLSHNSSPLTKGGRGDFLGSQPLQIPLHPPLLQGGILNEMAGTAGKGGILNEMAGTAGLKRNDSTTAASEPSDNAIKLKKTSPLLPKEGLGVVEKVNDHPLTPSLVRRGKEQLNLITSDHSDSKRQRQPQKLNLKSTSIGKGNFTSSSFSQNFPFNYLPYPRLERSESTTQTSQTNQPDLPANPRRSNPGEFFAELPASPRTRSSTPSGRGQIRLPANFWERHYLHRIHWHLFIR</sequence>
<evidence type="ECO:0000313" key="2">
    <source>
        <dbReference type="EMBL" id="BAP56322.1"/>
    </source>
</evidence>
<feature type="compositionally biased region" description="Polar residues" evidence="1">
    <location>
        <begin position="353"/>
        <end position="369"/>
    </location>
</feature>
<evidence type="ECO:0000313" key="3">
    <source>
        <dbReference type="Proteomes" id="UP000031623"/>
    </source>
</evidence>
<protein>
    <submittedName>
        <fullName evidence="2">Uncharacterized protein</fullName>
    </submittedName>
</protein>
<keyword evidence="3" id="KW-1185">Reference proteome</keyword>
<proteinExistence type="predicted"/>
<accession>A0A090AKX2</accession>
<dbReference type="KEGG" id="tig:THII_2025"/>
<dbReference type="Proteomes" id="UP000031623">
    <property type="component" value="Chromosome"/>
</dbReference>
<dbReference type="STRING" id="40754.THII_2025"/>
<feature type="compositionally biased region" description="Low complexity" evidence="1">
    <location>
        <begin position="423"/>
        <end position="435"/>
    </location>
</feature>
<gene>
    <name evidence="2" type="ORF">THII_2025</name>
</gene>
<dbReference type="HOGENOM" id="CLU_595715_0_0_6"/>
<organism evidence="2 3">
    <name type="scientific">Thioploca ingrica</name>
    <dbReference type="NCBI Taxonomy" id="40754"/>
    <lineage>
        <taxon>Bacteria</taxon>
        <taxon>Pseudomonadati</taxon>
        <taxon>Pseudomonadota</taxon>
        <taxon>Gammaproteobacteria</taxon>
        <taxon>Thiotrichales</taxon>
        <taxon>Thiotrichaceae</taxon>
        <taxon>Thioploca</taxon>
    </lineage>
</organism>
<evidence type="ECO:0000256" key="1">
    <source>
        <dbReference type="SAM" id="MobiDB-lite"/>
    </source>
</evidence>
<name>A0A090AKX2_9GAMM</name>
<feature type="region of interest" description="Disordered" evidence="1">
    <location>
        <begin position="389"/>
        <end position="436"/>
    </location>
</feature>
<dbReference type="EMBL" id="AP014633">
    <property type="protein sequence ID" value="BAP56322.1"/>
    <property type="molecule type" value="Genomic_DNA"/>
</dbReference>
<dbReference type="AlphaFoldDB" id="A0A090AKX2"/>
<feature type="region of interest" description="Disordered" evidence="1">
    <location>
        <begin position="340"/>
        <end position="369"/>
    </location>
</feature>